<keyword evidence="3" id="KW-1185">Reference proteome</keyword>
<evidence type="ECO:0000256" key="1">
    <source>
        <dbReference type="SAM" id="MobiDB-lite"/>
    </source>
</evidence>
<evidence type="ECO:0000313" key="2">
    <source>
        <dbReference type="EMBL" id="NWK54276.1"/>
    </source>
</evidence>
<name>A0A851GA36_9BACT</name>
<comment type="caution">
    <text evidence="2">The sequence shown here is derived from an EMBL/GenBank/DDBJ whole genome shotgun (WGS) entry which is preliminary data.</text>
</comment>
<feature type="region of interest" description="Disordered" evidence="1">
    <location>
        <begin position="69"/>
        <end position="135"/>
    </location>
</feature>
<accession>A0A851GA36</accession>
<organism evidence="2 3">
    <name type="scientific">Oceaniferula marina</name>
    <dbReference type="NCBI Taxonomy" id="2748318"/>
    <lineage>
        <taxon>Bacteria</taxon>
        <taxon>Pseudomonadati</taxon>
        <taxon>Verrucomicrobiota</taxon>
        <taxon>Verrucomicrobiia</taxon>
        <taxon>Verrucomicrobiales</taxon>
        <taxon>Verrucomicrobiaceae</taxon>
        <taxon>Oceaniferula</taxon>
    </lineage>
</organism>
<feature type="compositionally biased region" description="Basic and acidic residues" evidence="1">
    <location>
        <begin position="77"/>
        <end position="98"/>
    </location>
</feature>
<evidence type="ECO:0000313" key="3">
    <source>
        <dbReference type="Proteomes" id="UP000557872"/>
    </source>
</evidence>
<gene>
    <name evidence="2" type="ORF">HW115_01540</name>
</gene>
<dbReference type="EMBL" id="JACBAZ010000001">
    <property type="protein sequence ID" value="NWK54276.1"/>
    <property type="molecule type" value="Genomic_DNA"/>
</dbReference>
<sequence>MAMIKIRYQSDDQATFVKSVSDWVKKPDPQKSKMPGAIRRFKLMPTFPIPEEEIKKIAEYIYKTDFTFPGNCQPAEASKKPSEQDEKKAKPQARKNDPEVNDCDDTNCHPEPANKNSKAADTPVPSPALKGGKAQ</sequence>
<dbReference type="RefSeq" id="WP_178930814.1">
    <property type="nucleotide sequence ID" value="NZ_JACBAZ010000001.1"/>
</dbReference>
<proteinExistence type="predicted"/>
<dbReference type="AlphaFoldDB" id="A0A851GA36"/>
<reference evidence="2 3" key="1">
    <citation type="submission" date="2020-07" db="EMBL/GenBank/DDBJ databases">
        <title>Roseicoccus Jingziensis gen. nov., sp. nov., isolated from coastal seawater.</title>
        <authorList>
            <person name="Feng X."/>
        </authorList>
    </citation>
    <scope>NUCLEOTIDE SEQUENCE [LARGE SCALE GENOMIC DNA]</scope>
    <source>
        <strain evidence="2 3">N1E253</strain>
    </source>
</reference>
<protein>
    <submittedName>
        <fullName evidence="2">Uncharacterized protein</fullName>
    </submittedName>
</protein>
<dbReference type="Proteomes" id="UP000557872">
    <property type="component" value="Unassembled WGS sequence"/>
</dbReference>